<dbReference type="RefSeq" id="WP_146216882.1">
    <property type="nucleotide sequence ID" value="NZ_CP054613.1"/>
</dbReference>
<evidence type="ECO:0008006" key="4">
    <source>
        <dbReference type="Google" id="ProtNLM"/>
    </source>
</evidence>
<keyword evidence="3" id="KW-1185">Reference proteome</keyword>
<proteinExistence type="predicted"/>
<gene>
    <name evidence="2" type="ORF">DFQ01_110122</name>
</gene>
<keyword evidence="1" id="KW-0732">Signal</keyword>
<comment type="caution">
    <text evidence="2">The sequence shown here is derived from an EMBL/GenBank/DDBJ whole genome shotgun (WGS) entry which is preliminary data.</text>
</comment>
<evidence type="ECO:0000313" key="3">
    <source>
        <dbReference type="Proteomes" id="UP000246635"/>
    </source>
</evidence>
<protein>
    <recommendedName>
        <fullName evidence="4">Conjugative transposon protein TcpC</fullName>
    </recommendedName>
</protein>
<dbReference type="Proteomes" id="UP000246635">
    <property type="component" value="Unassembled WGS sequence"/>
</dbReference>
<name>A0A2V2YSM9_9BACL</name>
<dbReference type="EMBL" id="QGTQ01000010">
    <property type="protein sequence ID" value="PWW01232.1"/>
    <property type="molecule type" value="Genomic_DNA"/>
</dbReference>
<accession>A0A2V2YSM9</accession>
<sequence length="140" mass="16375">MFKKKMLLLILAISLSANVQSVTAASVSPVEKDNVEWIALWQFPQNREDRLERMLVVELQRKILYGLQQRHFVKPGKDVLYSFEPFKVIEMQEDHGISKLIVIAIAQQEKPDVRNKEKYKISFVHDYEKGFVISDIDKLE</sequence>
<dbReference type="AlphaFoldDB" id="A0A2V2YSM9"/>
<feature type="signal peptide" evidence="1">
    <location>
        <begin position="1"/>
        <end position="24"/>
    </location>
</feature>
<organism evidence="2 3">
    <name type="scientific">Paenibacillus cellulosilyticus</name>
    <dbReference type="NCBI Taxonomy" id="375489"/>
    <lineage>
        <taxon>Bacteria</taxon>
        <taxon>Bacillati</taxon>
        <taxon>Bacillota</taxon>
        <taxon>Bacilli</taxon>
        <taxon>Bacillales</taxon>
        <taxon>Paenibacillaceae</taxon>
        <taxon>Paenibacillus</taxon>
    </lineage>
</organism>
<dbReference type="OrthoDB" id="2653249at2"/>
<evidence type="ECO:0000256" key="1">
    <source>
        <dbReference type="SAM" id="SignalP"/>
    </source>
</evidence>
<feature type="chain" id="PRO_5015961910" description="Conjugative transposon protein TcpC" evidence="1">
    <location>
        <begin position="25"/>
        <end position="140"/>
    </location>
</feature>
<evidence type="ECO:0000313" key="2">
    <source>
        <dbReference type="EMBL" id="PWW01232.1"/>
    </source>
</evidence>
<reference evidence="2 3" key="1">
    <citation type="submission" date="2018-05" db="EMBL/GenBank/DDBJ databases">
        <title>Genomic Encyclopedia of Type Strains, Phase III (KMG-III): the genomes of soil and plant-associated and newly described type strains.</title>
        <authorList>
            <person name="Whitman W."/>
        </authorList>
    </citation>
    <scope>NUCLEOTIDE SEQUENCE [LARGE SCALE GENOMIC DNA]</scope>
    <source>
        <strain evidence="2 3">CECT 5696</strain>
    </source>
</reference>